<keyword evidence="1" id="KW-0812">Transmembrane</keyword>
<evidence type="ECO:0000313" key="2">
    <source>
        <dbReference type="EMBL" id="KIM37446.1"/>
    </source>
</evidence>
<reference evidence="2 3" key="1">
    <citation type="submission" date="2014-04" db="EMBL/GenBank/DDBJ databases">
        <authorList>
            <consortium name="DOE Joint Genome Institute"/>
            <person name="Kuo A."/>
            <person name="Gay G."/>
            <person name="Dore J."/>
            <person name="Kohler A."/>
            <person name="Nagy L.G."/>
            <person name="Floudas D."/>
            <person name="Copeland A."/>
            <person name="Barry K.W."/>
            <person name="Cichocki N."/>
            <person name="Veneault-Fourrey C."/>
            <person name="LaButti K."/>
            <person name="Lindquist E.A."/>
            <person name="Lipzen A."/>
            <person name="Lundell T."/>
            <person name="Morin E."/>
            <person name="Murat C."/>
            <person name="Sun H."/>
            <person name="Tunlid A."/>
            <person name="Henrissat B."/>
            <person name="Grigoriev I.V."/>
            <person name="Hibbett D.S."/>
            <person name="Martin F."/>
            <person name="Nordberg H.P."/>
            <person name="Cantor M.N."/>
            <person name="Hua S.X."/>
        </authorList>
    </citation>
    <scope>NUCLEOTIDE SEQUENCE [LARGE SCALE GENOMIC DNA]</scope>
    <source>
        <strain evidence="3">h7</strain>
    </source>
</reference>
<dbReference type="OrthoDB" id="2976657at2759"/>
<sequence>MQAFNRARNFVVSGCYFVDNGGGRRETLSEDHISNPSATLAGGLVSAITSNNNNANNELVYFIHGISPSDVRAYGEISAKHCKEEHVLLASVFFRRLLAVFPAEAKRRLVPSLAYQLAVSPYAPEELKIEILGALYAEPDIPERNLAIQFEKLITRPLQNVRELLQPNSPVVFVLDSVQNIDCDAVGDVIRAIAQAVENLHMQGVNAKAVITGVGYDRIVNSFADIHTTTRNYPAPISNPSSFFSRTRSAAFPFLNWKYNRSELVQRGVEIGSVFAVLTGLPLTSMVGIFILPTPLNIIVWGFGITSMLGLGFAVPIGIGLVAYKELARLVWPRSI</sequence>
<name>A0A0C3C178_HEBCY</name>
<organism evidence="2 3">
    <name type="scientific">Hebeloma cylindrosporum</name>
    <dbReference type="NCBI Taxonomy" id="76867"/>
    <lineage>
        <taxon>Eukaryota</taxon>
        <taxon>Fungi</taxon>
        <taxon>Dikarya</taxon>
        <taxon>Basidiomycota</taxon>
        <taxon>Agaricomycotina</taxon>
        <taxon>Agaricomycetes</taxon>
        <taxon>Agaricomycetidae</taxon>
        <taxon>Agaricales</taxon>
        <taxon>Agaricineae</taxon>
        <taxon>Hymenogastraceae</taxon>
        <taxon>Hebeloma</taxon>
    </lineage>
</organism>
<dbReference type="Proteomes" id="UP000053424">
    <property type="component" value="Unassembled WGS sequence"/>
</dbReference>
<feature type="transmembrane region" description="Helical" evidence="1">
    <location>
        <begin position="298"/>
        <end position="324"/>
    </location>
</feature>
<evidence type="ECO:0000256" key="1">
    <source>
        <dbReference type="SAM" id="Phobius"/>
    </source>
</evidence>
<dbReference type="EMBL" id="KN831797">
    <property type="protein sequence ID" value="KIM37446.1"/>
    <property type="molecule type" value="Genomic_DNA"/>
</dbReference>
<dbReference type="AlphaFoldDB" id="A0A0C3C178"/>
<evidence type="ECO:0000313" key="3">
    <source>
        <dbReference type="Proteomes" id="UP000053424"/>
    </source>
</evidence>
<proteinExistence type="predicted"/>
<accession>A0A0C3C178</accession>
<feature type="transmembrane region" description="Helical" evidence="1">
    <location>
        <begin position="271"/>
        <end position="292"/>
    </location>
</feature>
<protein>
    <submittedName>
        <fullName evidence="2">Uncharacterized protein</fullName>
    </submittedName>
</protein>
<keyword evidence="1" id="KW-0472">Membrane</keyword>
<keyword evidence="1" id="KW-1133">Transmembrane helix</keyword>
<dbReference type="HOGENOM" id="CLU_826584_0_0_1"/>
<reference evidence="3" key="2">
    <citation type="submission" date="2015-01" db="EMBL/GenBank/DDBJ databases">
        <title>Evolutionary Origins and Diversification of the Mycorrhizal Mutualists.</title>
        <authorList>
            <consortium name="DOE Joint Genome Institute"/>
            <consortium name="Mycorrhizal Genomics Consortium"/>
            <person name="Kohler A."/>
            <person name="Kuo A."/>
            <person name="Nagy L.G."/>
            <person name="Floudas D."/>
            <person name="Copeland A."/>
            <person name="Barry K.W."/>
            <person name="Cichocki N."/>
            <person name="Veneault-Fourrey C."/>
            <person name="LaButti K."/>
            <person name="Lindquist E.A."/>
            <person name="Lipzen A."/>
            <person name="Lundell T."/>
            <person name="Morin E."/>
            <person name="Murat C."/>
            <person name="Riley R."/>
            <person name="Ohm R."/>
            <person name="Sun H."/>
            <person name="Tunlid A."/>
            <person name="Henrissat B."/>
            <person name="Grigoriev I.V."/>
            <person name="Hibbett D.S."/>
            <person name="Martin F."/>
        </authorList>
    </citation>
    <scope>NUCLEOTIDE SEQUENCE [LARGE SCALE GENOMIC DNA]</scope>
    <source>
        <strain evidence="3">h7</strain>
    </source>
</reference>
<gene>
    <name evidence="2" type="ORF">M413DRAFT_423274</name>
</gene>
<keyword evidence="3" id="KW-1185">Reference proteome</keyword>